<evidence type="ECO:0000313" key="9">
    <source>
        <dbReference type="Proteomes" id="UP000236161"/>
    </source>
</evidence>
<dbReference type="InterPro" id="IPR003388">
    <property type="entry name" value="Reticulon"/>
</dbReference>
<evidence type="ECO:0000256" key="4">
    <source>
        <dbReference type="ARBA" id="ARBA00022989"/>
    </source>
</evidence>
<dbReference type="GO" id="GO:0005789">
    <property type="term" value="C:endoplasmic reticulum membrane"/>
    <property type="evidence" value="ECO:0007669"/>
    <property type="project" value="UniProtKB-SubCell"/>
</dbReference>
<protein>
    <recommendedName>
        <fullName evidence="6">Reticulon-like protein</fullName>
    </recommendedName>
</protein>
<reference evidence="8 9" key="1">
    <citation type="journal article" date="2017" name="Nature">
        <title>The Apostasia genome and the evolution of orchids.</title>
        <authorList>
            <person name="Zhang G.Q."/>
            <person name="Liu K.W."/>
            <person name="Li Z."/>
            <person name="Lohaus R."/>
            <person name="Hsiao Y.Y."/>
            <person name="Niu S.C."/>
            <person name="Wang J.Y."/>
            <person name="Lin Y.C."/>
            <person name="Xu Q."/>
            <person name="Chen L.J."/>
            <person name="Yoshida K."/>
            <person name="Fujiwara S."/>
            <person name="Wang Z.W."/>
            <person name="Zhang Y.Q."/>
            <person name="Mitsuda N."/>
            <person name="Wang M."/>
            <person name="Liu G.H."/>
            <person name="Pecoraro L."/>
            <person name="Huang H.X."/>
            <person name="Xiao X.J."/>
            <person name="Lin M."/>
            <person name="Wu X.Y."/>
            <person name="Wu W.L."/>
            <person name="Chen Y.Y."/>
            <person name="Chang S.B."/>
            <person name="Sakamoto S."/>
            <person name="Ohme-Takagi M."/>
            <person name="Yagi M."/>
            <person name="Zeng S.J."/>
            <person name="Shen C.Y."/>
            <person name="Yeh C.M."/>
            <person name="Luo Y.B."/>
            <person name="Tsai W.C."/>
            <person name="Van de Peer Y."/>
            <person name="Liu Z.J."/>
        </authorList>
    </citation>
    <scope>NUCLEOTIDE SEQUENCE [LARGE SCALE GENOMIC DNA]</scope>
    <source>
        <strain evidence="9">cv. Shenzhen</strain>
        <tissue evidence="8">Stem</tissue>
    </source>
</reference>
<dbReference type="GO" id="GO:0016740">
    <property type="term" value="F:transferase activity"/>
    <property type="evidence" value="ECO:0007669"/>
    <property type="project" value="UniProtKB-KW"/>
</dbReference>
<dbReference type="Pfam" id="PF02453">
    <property type="entry name" value="Reticulon"/>
    <property type="match status" value="1"/>
</dbReference>
<dbReference type="STRING" id="1088818.A0A2I0ANA9"/>
<evidence type="ECO:0000256" key="3">
    <source>
        <dbReference type="ARBA" id="ARBA00022824"/>
    </source>
</evidence>
<evidence type="ECO:0000256" key="2">
    <source>
        <dbReference type="ARBA" id="ARBA00022692"/>
    </source>
</evidence>
<comment type="subcellular location">
    <subcellularLocation>
        <location evidence="1 6">Endoplasmic reticulum membrane</location>
        <topology evidence="1 6">Multi-pass membrane protein</topology>
    </subcellularLocation>
</comment>
<feature type="transmembrane region" description="Helical" evidence="6">
    <location>
        <begin position="93"/>
        <end position="113"/>
    </location>
</feature>
<dbReference type="AlphaFoldDB" id="A0A2I0ANA9"/>
<dbReference type="InterPro" id="IPR045064">
    <property type="entry name" value="Reticulon-like"/>
</dbReference>
<feature type="domain" description="Reticulon" evidence="7">
    <location>
        <begin position="62"/>
        <end position="248"/>
    </location>
</feature>
<evidence type="ECO:0000313" key="8">
    <source>
        <dbReference type="EMBL" id="PKA57014.1"/>
    </source>
</evidence>
<name>A0A2I0ANA9_9ASPA</name>
<dbReference type="PANTHER" id="PTHR10994:SF62">
    <property type="entry name" value="RETICULON-LIKE PROTEIN B8"/>
    <property type="match status" value="1"/>
</dbReference>
<keyword evidence="2 6" id="KW-0812">Transmembrane</keyword>
<dbReference type="OrthoDB" id="567788at2759"/>
<dbReference type="PROSITE" id="PS50845">
    <property type="entry name" value="RETICULON"/>
    <property type="match status" value="1"/>
</dbReference>
<evidence type="ECO:0000256" key="5">
    <source>
        <dbReference type="ARBA" id="ARBA00023136"/>
    </source>
</evidence>
<keyword evidence="5 6" id="KW-0472">Membrane</keyword>
<evidence type="ECO:0000256" key="6">
    <source>
        <dbReference type="RuleBase" id="RU363132"/>
    </source>
</evidence>
<dbReference type="EMBL" id="KZ451969">
    <property type="protein sequence ID" value="PKA57014.1"/>
    <property type="molecule type" value="Genomic_DNA"/>
</dbReference>
<dbReference type="Proteomes" id="UP000236161">
    <property type="component" value="Unassembled WGS sequence"/>
</dbReference>
<keyword evidence="9" id="KW-1185">Reference proteome</keyword>
<evidence type="ECO:0000259" key="7">
    <source>
        <dbReference type="PROSITE" id="PS50845"/>
    </source>
</evidence>
<proteinExistence type="predicted"/>
<feature type="transmembrane region" description="Helical" evidence="6">
    <location>
        <begin position="167"/>
        <end position="194"/>
    </location>
</feature>
<evidence type="ECO:0000256" key="1">
    <source>
        <dbReference type="ARBA" id="ARBA00004477"/>
    </source>
</evidence>
<gene>
    <name evidence="8" type="primary">RTNLB8</name>
    <name evidence="8" type="ORF">AXF42_Ash002318</name>
</gene>
<sequence>MHDHKENNGVNILDNIMETIADAVPKPKSGSFFNEGSSVSGKMNRLFGRQNSLHHILGGGKSADVLLWRNRKISSSVLVGATLSWVFFEWLDYHFLTLVCFALVIGMIVQFAWSNASSMMNRSSSEVPRFVLPNDLFVNVAVNVGGQVNKFLGIIQDVACGRDLKQFLIVVLGLWAAAVVGSWFNFLTVIYVGFVSAHTLPVLYEKYEDQVDDFVYNLFGQLQSQFRKLDDGFLSKIPKGNLKSKKAD</sequence>
<keyword evidence="3 6" id="KW-0256">Endoplasmic reticulum</keyword>
<organism evidence="8 9">
    <name type="scientific">Apostasia shenzhenica</name>
    <dbReference type="NCBI Taxonomy" id="1088818"/>
    <lineage>
        <taxon>Eukaryota</taxon>
        <taxon>Viridiplantae</taxon>
        <taxon>Streptophyta</taxon>
        <taxon>Embryophyta</taxon>
        <taxon>Tracheophyta</taxon>
        <taxon>Spermatophyta</taxon>
        <taxon>Magnoliopsida</taxon>
        <taxon>Liliopsida</taxon>
        <taxon>Asparagales</taxon>
        <taxon>Orchidaceae</taxon>
        <taxon>Apostasioideae</taxon>
        <taxon>Apostasia</taxon>
    </lineage>
</organism>
<keyword evidence="8" id="KW-0808">Transferase</keyword>
<keyword evidence="4 6" id="KW-1133">Transmembrane helix</keyword>
<dbReference type="PANTHER" id="PTHR10994">
    <property type="entry name" value="RETICULON"/>
    <property type="match status" value="1"/>
</dbReference>
<accession>A0A2I0ANA9</accession>
<dbReference type="GO" id="GO:0009617">
    <property type="term" value="P:response to bacterium"/>
    <property type="evidence" value="ECO:0007669"/>
    <property type="project" value="InterPro"/>
</dbReference>